<dbReference type="SMART" id="SM00267">
    <property type="entry name" value="GGDEF"/>
    <property type="match status" value="1"/>
</dbReference>
<feature type="transmembrane region" description="Helical" evidence="4">
    <location>
        <begin position="204"/>
        <end position="228"/>
    </location>
</feature>
<dbReference type="Pfam" id="PF00990">
    <property type="entry name" value="GGDEF"/>
    <property type="match status" value="2"/>
</dbReference>
<comment type="catalytic activity">
    <reaction evidence="2">
        <text>2 GTP = 3',3'-c-di-GMP + 2 diphosphate</text>
        <dbReference type="Rhea" id="RHEA:24898"/>
        <dbReference type="ChEBI" id="CHEBI:33019"/>
        <dbReference type="ChEBI" id="CHEBI:37565"/>
        <dbReference type="ChEBI" id="CHEBI:58805"/>
        <dbReference type="EC" id="2.7.7.65"/>
    </reaction>
</comment>
<dbReference type="STRING" id="637905.SVI_0200"/>
<dbReference type="OrthoDB" id="9812260at2"/>
<dbReference type="SUPFAM" id="SSF55073">
    <property type="entry name" value="Nucleotide cyclase"/>
    <property type="match status" value="1"/>
</dbReference>
<gene>
    <name evidence="6" type="ordered locus">SVI_0200</name>
</gene>
<feature type="compositionally biased region" description="Basic residues" evidence="3">
    <location>
        <begin position="346"/>
        <end position="356"/>
    </location>
</feature>
<dbReference type="NCBIfam" id="TIGR00254">
    <property type="entry name" value="GGDEF"/>
    <property type="match status" value="2"/>
</dbReference>
<feature type="transmembrane region" description="Helical" evidence="4">
    <location>
        <begin position="34"/>
        <end position="55"/>
    </location>
</feature>
<name>D4ZEE1_SHEVD</name>
<dbReference type="InterPro" id="IPR050469">
    <property type="entry name" value="Diguanylate_Cyclase"/>
</dbReference>
<dbReference type="Gene3D" id="3.30.70.270">
    <property type="match status" value="1"/>
</dbReference>
<feature type="domain" description="GGDEF" evidence="5">
    <location>
        <begin position="250"/>
        <end position="401"/>
    </location>
</feature>
<dbReference type="EC" id="2.7.7.65" evidence="1"/>
<dbReference type="EMBL" id="AP011177">
    <property type="protein sequence ID" value="BAJ00171.1"/>
    <property type="molecule type" value="Genomic_DNA"/>
</dbReference>
<dbReference type="HOGENOM" id="CLU_054734_0_0_6"/>
<dbReference type="PANTHER" id="PTHR45138">
    <property type="entry name" value="REGULATORY COMPONENTS OF SENSORY TRANSDUCTION SYSTEM"/>
    <property type="match status" value="1"/>
</dbReference>
<keyword evidence="7" id="KW-1185">Reference proteome</keyword>
<keyword evidence="4" id="KW-1133">Transmembrane helix</keyword>
<sequence>MSSFLHGCRYFILPLLITFIALILIQVTEASWQIWYAIIAQLPYWLLSIAAAMALQFNRSRLACLALLLVAFYMSKQSSAQVFTMVNNHTDELFIGGAIVISWFAFIKDRGLVSSHGILRALGIMIGLGLGFIWLEVIERFQAEIIEKSPVNVTSQTLTLAPIICCLILVFFRAMWRANLVNTAILTTLGIWVFYYFQPDAFPLAVLLSSLAVIYLFTILIDSYFLAYRDELTGLASRRALYNLVLSLGRKYSVAMLDIDHFKKFNDTYGHDVGDQVLKLVAAKMAQVSGGGKVFRYGGEEFTIVFPRKNAQTILDDLEDVRESIEDYSIVLREDKRTKKSNSQAKARRSKSKNAGKKTVSVTISIGVAERHSGESFDQALKRADQALYRAKKRGRNQICI</sequence>
<dbReference type="PANTHER" id="PTHR45138:SF9">
    <property type="entry name" value="DIGUANYLATE CYCLASE DGCM-RELATED"/>
    <property type="match status" value="1"/>
</dbReference>
<evidence type="ECO:0000259" key="5">
    <source>
        <dbReference type="PROSITE" id="PS50887"/>
    </source>
</evidence>
<dbReference type="eggNOG" id="COG2199">
    <property type="taxonomic scope" value="Bacteria"/>
</dbReference>
<dbReference type="Proteomes" id="UP000002350">
    <property type="component" value="Chromosome"/>
</dbReference>
<dbReference type="AlphaFoldDB" id="D4ZEE1"/>
<dbReference type="InterPro" id="IPR029787">
    <property type="entry name" value="Nucleotide_cyclase"/>
</dbReference>
<evidence type="ECO:0000256" key="1">
    <source>
        <dbReference type="ARBA" id="ARBA00012528"/>
    </source>
</evidence>
<feature type="transmembrane region" description="Helical" evidence="4">
    <location>
        <begin position="62"/>
        <end position="83"/>
    </location>
</feature>
<organism evidence="6 7">
    <name type="scientific">Shewanella violacea (strain JCM 10179 / CIP 106290 / LMG 19151 / DSS12)</name>
    <dbReference type="NCBI Taxonomy" id="637905"/>
    <lineage>
        <taxon>Bacteria</taxon>
        <taxon>Pseudomonadati</taxon>
        <taxon>Pseudomonadota</taxon>
        <taxon>Gammaproteobacteria</taxon>
        <taxon>Alteromonadales</taxon>
        <taxon>Shewanellaceae</taxon>
        <taxon>Shewanella</taxon>
    </lineage>
</organism>
<feature type="transmembrane region" description="Helical" evidence="4">
    <location>
        <begin position="89"/>
        <end position="106"/>
    </location>
</feature>
<dbReference type="GO" id="GO:0005886">
    <property type="term" value="C:plasma membrane"/>
    <property type="evidence" value="ECO:0007669"/>
    <property type="project" value="TreeGrafter"/>
</dbReference>
<feature type="transmembrane region" description="Helical" evidence="4">
    <location>
        <begin position="118"/>
        <end position="135"/>
    </location>
</feature>
<dbReference type="InterPro" id="IPR000160">
    <property type="entry name" value="GGDEF_dom"/>
</dbReference>
<evidence type="ECO:0000313" key="7">
    <source>
        <dbReference type="Proteomes" id="UP000002350"/>
    </source>
</evidence>
<feature type="transmembrane region" description="Helical" evidence="4">
    <location>
        <begin position="155"/>
        <end position="172"/>
    </location>
</feature>
<feature type="region of interest" description="Disordered" evidence="3">
    <location>
        <begin position="339"/>
        <end position="358"/>
    </location>
</feature>
<evidence type="ECO:0000256" key="3">
    <source>
        <dbReference type="SAM" id="MobiDB-lite"/>
    </source>
</evidence>
<dbReference type="InterPro" id="IPR043128">
    <property type="entry name" value="Rev_trsase/Diguanyl_cyclase"/>
</dbReference>
<evidence type="ECO:0000256" key="4">
    <source>
        <dbReference type="SAM" id="Phobius"/>
    </source>
</evidence>
<feature type="transmembrane region" description="Helical" evidence="4">
    <location>
        <begin position="179"/>
        <end position="198"/>
    </location>
</feature>
<evidence type="ECO:0000256" key="2">
    <source>
        <dbReference type="ARBA" id="ARBA00034247"/>
    </source>
</evidence>
<dbReference type="GO" id="GO:0052621">
    <property type="term" value="F:diguanylate cyclase activity"/>
    <property type="evidence" value="ECO:0007669"/>
    <property type="project" value="UniProtKB-EC"/>
</dbReference>
<keyword evidence="4" id="KW-0472">Membrane</keyword>
<protein>
    <recommendedName>
        <fullName evidence="1">diguanylate cyclase</fullName>
        <ecNumber evidence="1">2.7.7.65</ecNumber>
    </recommendedName>
</protein>
<feature type="transmembrane region" description="Helical" evidence="4">
    <location>
        <begin position="7"/>
        <end position="28"/>
    </location>
</feature>
<reference evidence="7" key="1">
    <citation type="journal article" date="2010" name="Mol. Biosyst.">
        <title>Complete genome sequence and comparative analysis of Shewanella violacea, a psychrophilic and piezophilic bacterium from deep sea floor sediments.</title>
        <authorList>
            <person name="Aono E."/>
            <person name="Baba T."/>
            <person name="Ara T."/>
            <person name="Nishi T."/>
            <person name="Nakamichi T."/>
            <person name="Inamoto E."/>
            <person name="Toyonaga H."/>
            <person name="Hasegawa M."/>
            <person name="Takai Y."/>
            <person name="Okumura Y."/>
            <person name="Baba M."/>
            <person name="Tomita M."/>
            <person name="Kato C."/>
            <person name="Oshima T."/>
            <person name="Nakasone K."/>
            <person name="Mori H."/>
        </authorList>
    </citation>
    <scope>NUCLEOTIDE SEQUENCE [LARGE SCALE GENOMIC DNA]</scope>
    <source>
        <strain evidence="7">JCM 10179 / CIP 106290 / LMG 19151 / DSS12</strain>
    </source>
</reference>
<evidence type="ECO:0000313" key="6">
    <source>
        <dbReference type="EMBL" id="BAJ00171.1"/>
    </source>
</evidence>
<dbReference type="KEGG" id="svo:SVI_0200"/>
<dbReference type="PROSITE" id="PS50887">
    <property type="entry name" value="GGDEF"/>
    <property type="match status" value="1"/>
</dbReference>
<dbReference type="GO" id="GO:0043709">
    <property type="term" value="P:cell adhesion involved in single-species biofilm formation"/>
    <property type="evidence" value="ECO:0007669"/>
    <property type="project" value="TreeGrafter"/>
</dbReference>
<dbReference type="CDD" id="cd01949">
    <property type="entry name" value="GGDEF"/>
    <property type="match status" value="1"/>
</dbReference>
<dbReference type="GO" id="GO:1902201">
    <property type="term" value="P:negative regulation of bacterial-type flagellum-dependent cell motility"/>
    <property type="evidence" value="ECO:0007669"/>
    <property type="project" value="TreeGrafter"/>
</dbReference>
<keyword evidence="4" id="KW-0812">Transmembrane</keyword>
<proteinExistence type="predicted"/>
<accession>D4ZEE1</accession>
<dbReference type="RefSeq" id="WP_013049486.1">
    <property type="nucleotide sequence ID" value="NC_014012.1"/>
</dbReference>